<dbReference type="GO" id="GO:0060003">
    <property type="term" value="P:copper ion export"/>
    <property type="evidence" value="ECO:0007669"/>
    <property type="project" value="TreeGrafter"/>
</dbReference>
<dbReference type="Proteomes" id="UP000252733">
    <property type="component" value="Unassembled WGS sequence"/>
</dbReference>
<feature type="region of interest" description="Disordered" evidence="3">
    <location>
        <begin position="363"/>
        <end position="398"/>
    </location>
</feature>
<dbReference type="GO" id="GO:0030313">
    <property type="term" value="C:cell envelope"/>
    <property type="evidence" value="ECO:0007669"/>
    <property type="project" value="TreeGrafter"/>
</dbReference>
<sequence length="461" mass="51226">MNTIKYKTIIFALLFGMALYGCSSNGNSSEQQNAAEEHEAHNHEAATTGEEHNEALSASEEESAENEVLISGKQMEGAGIQLGKIREQQLSNVVKSFGELVLAPSDEATVSALVGGIIDDIRVMEGDYVRKGEAIARIVHPDIVNMQQDYLDARSQDEYLEAEYLRQKRLLEDSVNAQKTVQSARASYQSNMAKMQSLKKKLQLIHINPENLTPENITDGYSLKAPISGYVTQVKINTGTHITPQQSLFHITDNEKTHIDLQLYEKDINKVAPGQKITFNLANNPMKQFMEGEILKMARSFDTEKRTAIVHAVITEMNDNMLPGMSVIAYIQTGGEKQYTLPETAFVSDGGKDYVFVLKRESEVEENHAGHENEDEAHSEEVHNHQQESEHDTHSDGEHAEENHFFVFEKVQVDKGITQAGASGFFADFENMTTARFAVSNVQAILSEMKKGSSGHSGHAH</sequence>
<feature type="region of interest" description="Disordered" evidence="3">
    <location>
        <begin position="26"/>
        <end position="67"/>
    </location>
</feature>
<dbReference type="Pfam" id="PF25919">
    <property type="entry name" value="BSH_CusB"/>
    <property type="match status" value="1"/>
</dbReference>
<name>A0A368VCS2_9BACT</name>
<dbReference type="SUPFAM" id="SSF111369">
    <property type="entry name" value="HlyD-like secretion proteins"/>
    <property type="match status" value="1"/>
</dbReference>
<dbReference type="EMBL" id="QPIZ01000002">
    <property type="protein sequence ID" value="RCW38928.1"/>
    <property type="molecule type" value="Genomic_DNA"/>
</dbReference>
<keyword evidence="2" id="KW-0813">Transport</keyword>
<evidence type="ECO:0000256" key="1">
    <source>
        <dbReference type="ARBA" id="ARBA00009477"/>
    </source>
</evidence>
<dbReference type="PANTHER" id="PTHR30097:SF4">
    <property type="entry name" value="SLR6042 PROTEIN"/>
    <property type="match status" value="1"/>
</dbReference>
<dbReference type="GO" id="GO:0016020">
    <property type="term" value="C:membrane"/>
    <property type="evidence" value="ECO:0007669"/>
    <property type="project" value="InterPro"/>
</dbReference>
<dbReference type="AlphaFoldDB" id="A0A368VCS2"/>
<feature type="domain" description="CusB-like barrel-sandwich hybrid" evidence="5">
    <location>
        <begin position="108"/>
        <end position="251"/>
    </location>
</feature>
<dbReference type="Gene3D" id="1.10.287.470">
    <property type="entry name" value="Helix hairpin bin"/>
    <property type="match status" value="1"/>
</dbReference>
<evidence type="ECO:0000256" key="3">
    <source>
        <dbReference type="SAM" id="MobiDB-lite"/>
    </source>
</evidence>
<evidence type="ECO:0000259" key="5">
    <source>
        <dbReference type="Pfam" id="PF25919"/>
    </source>
</evidence>
<proteinExistence type="inferred from homology"/>
<dbReference type="InterPro" id="IPR058790">
    <property type="entry name" value="BSH_CusB"/>
</dbReference>
<keyword evidence="4" id="KW-0732">Signal</keyword>
<organism evidence="6 7">
    <name type="scientific">Marinilabilia salmonicolor</name>
    <dbReference type="NCBI Taxonomy" id="989"/>
    <lineage>
        <taxon>Bacteria</taxon>
        <taxon>Pseudomonadati</taxon>
        <taxon>Bacteroidota</taxon>
        <taxon>Bacteroidia</taxon>
        <taxon>Marinilabiliales</taxon>
        <taxon>Marinilabiliaceae</taxon>
        <taxon>Marinilabilia</taxon>
    </lineage>
</organism>
<dbReference type="Gene3D" id="2.40.30.170">
    <property type="match status" value="1"/>
</dbReference>
<reference evidence="6 7" key="1">
    <citation type="submission" date="2018-07" db="EMBL/GenBank/DDBJ databases">
        <title>Freshwater and sediment microbial communities from various areas in North America, analyzing microbe dynamics in response to fracking.</title>
        <authorList>
            <person name="Lamendella R."/>
        </authorList>
    </citation>
    <scope>NUCLEOTIDE SEQUENCE [LARGE SCALE GENOMIC DNA]</scope>
    <source>
        <strain evidence="6 7">160A</strain>
    </source>
</reference>
<comment type="similarity">
    <text evidence="1">Belongs to the membrane fusion protein (MFP) (TC 8.A.1) family.</text>
</comment>
<feature type="compositionally biased region" description="Basic and acidic residues" evidence="3">
    <location>
        <begin position="363"/>
        <end position="372"/>
    </location>
</feature>
<feature type="compositionally biased region" description="Basic and acidic residues" evidence="3">
    <location>
        <begin position="379"/>
        <end position="398"/>
    </location>
</feature>
<dbReference type="PROSITE" id="PS51257">
    <property type="entry name" value="PROKAR_LIPOPROTEIN"/>
    <property type="match status" value="1"/>
</dbReference>
<evidence type="ECO:0000256" key="2">
    <source>
        <dbReference type="ARBA" id="ARBA00022448"/>
    </source>
</evidence>
<dbReference type="Gene3D" id="2.40.50.100">
    <property type="match status" value="1"/>
</dbReference>
<comment type="caution">
    <text evidence="6">The sequence shown here is derived from an EMBL/GenBank/DDBJ whole genome shotgun (WGS) entry which is preliminary data.</text>
</comment>
<dbReference type="RefSeq" id="WP_181872026.1">
    <property type="nucleotide sequence ID" value="NZ_QPIZ01000002.1"/>
</dbReference>
<dbReference type="InterPro" id="IPR051909">
    <property type="entry name" value="MFP_Cation_Efflux"/>
</dbReference>
<feature type="signal peptide" evidence="4">
    <location>
        <begin position="1"/>
        <end position="23"/>
    </location>
</feature>
<dbReference type="NCBIfam" id="TIGR01730">
    <property type="entry name" value="RND_mfp"/>
    <property type="match status" value="1"/>
</dbReference>
<gene>
    <name evidence="6" type="ORF">DFO77_10282</name>
</gene>
<feature type="compositionally biased region" description="Basic and acidic residues" evidence="3">
    <location>
        <begin position="35"/>
        <end position="54"/>
    </location>
</feature>
<dbReference type="PANTHER" id="PTHR30097">
    <property type="entry name" value="CATION EFFLUX SYSTEM PROTEIN CUSB"/>
    <property type="match status" value="1"/>
</dbReference>
<feature type="chain" id="PRO_5016588827" evidence="4">
    <location>
        <begin position="24"/>
        <end position="461"/>
    </location>
</feature>
<evidence type="ECO:0000313" key="7">
    <source>
        <dbReference type="Proteomes" id="UP000252733"/>
    </source>
</evidence>
<dbReference type="InterPro" id="IPR006143">
    <property type="entry name" value="RND_pump_MFP"/>
</dbReference>
<accession>A0A368VCS2</accession>
<dbReference type="GO" id="GO:0015679">
    <property type="term" value="P:plasma membrane copper ion transport"/>
    <property type="evidence" value="ECO:0007669"/>
    <property type="project" value="TreeGrafter"/>
</dbReference>
<evidence type="ECO:0000313" key="6">
    <source>
        <dbReference type="EMBL" id="RCW38928.1"/>
    </source>
</evidence>
<dbReference type="GO" id="GO:0022857">
    <property type="term" value="F:transmembrane transporter activity"/>
    <property type="evidence" value="ECO:0007669"/>
    <property type="project" value="InterPro"/>
</dbReference>
<evidence type="ECO:0000256" key="4">
    <source>
        <dbReference type="SAM" id="SignalP"/>
    </source>
</evidence>
<protein>
    <submittedName>
        <fullName evidence="6">Cobalt-zinc-cadmium efflux system membrane fusion protein</fullName>
    </submittedName>
</protein>
<keyword evidence="7" id="KW-1185">Reference proteome</keyword>